<dbReference type="NCBIfam" id="NF037995">
    <property type="entry name" value="TRAP_S1"/>
    <property type="match status" value="1"/>
</dbReference>
<dbReference type="NCBIfam" id="TIGR00787">
    <property type="entry name" value="dctP"/>
    <property type="match status" value="1"/>
</dbReference>
<keyword evidence="2" id="KW-0813">Transport</keyword>
<accession>A0A239EVE7</accession>
<dbReference type="GO" id="GO:0030288">
    <property type="term" value="C:outer membrane-bounded periplasmic space"/>
    <property type="evidence" value="ECO:0007669"/>
    <property type="project" value="InterPro"/>
</dbReference>
<evidence type="ECO:0000256" key="1">
    <source>
        <dbReference type="ARBA" id="ARBA00009023"/>
    </source>
</evidence>
<dbReference type="PIRSF" id="PIRSF006470">
    <property type="entry name" value="DctB"/>
    <property type="match status" value="1"/>
</dbReference>
<dbReference type="OrthoDB" id="2796at2"/>
<proteinExistence type="inferred from homology"/>
<dbReference type="PROSITE" id="PS51257">
    <property type="entry name" value="PROKAR_LIPOPROTEIN"/>
    <property type="match status" value="1"/>
</dbReference>
<name>A0A239EVE7_9FIRM</name>
<dbReference type="Proteomes" id="UP000198304">
    <property type="component" value="Unassembled WGS sequence"/>
</dbReference>
<sequence>MKKKLSVLLCMLLVLTLLAACGEKQPAPAAGGEEPAAEEFEPVKFRLAHVVNENDSFHTAAVKFKELVEERTEGKVEIEIHPNATLGDERTLLEGMQMGTVDMGVITNGPIANFVPEVAVFELPFLFSNREEVYGVLDGDVGQEILGKMENVNLKGLAFAERGFRNLTNSKKAVTTPDDMKGLRIRVMENPVYIDTFQALGANTVPMAWTETLTALQQGTIDGQENPVVVIHSFKLDETQKHLSLSRHSYSPATIMMSLNAFNKLPVDIQEIMETSAQEAAVYVRGVNTEEEEVLLQELKDRGMEVTEVDVAAFQAAVQSVYEKYRGQYGEYMDKIQAQLNK</sequence>
<dbReference type="RefSeq" id="WP_089283230.1">
    <property type="nucleotide sequence ID" value="NZ_FZOJ01000011.1"/>
</dbReference>
<dbReference type="CDD" id="cd13675">
    <property type="entry name" value="PBP2_TRAP_SBP_like_5"/>
    <property type="match status" value="1"/>
</dbReference>
<dbReference type="InterPro" id="IPR004682">
    <property type="entry name" value="TRAP_DctP"/>
</dbReference>
<keyword evidence="5" id="KW-0675">Receptor</keyword>
<dbReference type="Gene3D" id="3.40.190.170">
    <property type="entry name" value="Bacterial extracellular solute-binding protein, family 7"/>
    <property type="match status" value="1"/>
</dbReference>
<dbReference type="PANTHER" id="PTHR33376:SF7">
    <property type="entry name" value="C4-DICARBOXYLATE-BINDING PROTEIN DCTB"/>
    <property type="match status" value="1"/>
</dbReference>
<evidence type="ECO:0000313" key="6">
    <source>
        <dbReference type="Proteomes" id="UP000198304"/>
    </source>
</evidence>
<dbReference type="InterPro" id="IPR018389">
    <property type="entry name" value="DctP_fam"/>
</dbReference>
<evidence type="ECO:0000256" key="3">
    <source>
        <dbReference type="ARBA" id="ARBA00022729"/>
    </source>
</evidence>
<organism evidence="5 6">
    <name type="scientific">Anaerovirgula multivorans</name>
    <dbReference type="NCBI Taxonomy" id="312168"/>
    <lineage>
        <taxon>Bacteria</taxon>
        <taxon>Bacillati</taxon>
        <taxon>Bacillota</taxon>
        <taxon>Clostridia</taxon>
        <taxon>Peptostreptococcales</taxon>
        <taxon>Natronincolaceae</taxon>
        <taxon>Anaerovirgula</taxon>
    </lineage>
</organism>
<dbReference type="SUPFAM" id="SSF53850">
    <property type="entry name" value="Periplasmic binding protein-like II"/>
    <property type="match status" value="1"/>
</dbReference>
<evidence type="ECO:0000256" key="2">
    <source>
        <dbReference type="ARBA" id="ARBA00022448"/>
    </source>
</evidence>
<feature type="chain" id="PRO_5038960389" evidence="4">
    <location>
        <begin position="20"/>
        <end position="342"/>
    </location>
</feature>
<dbReference type="EMBL" id="FZOJ01000011">
    <property type="protein sequence ID" value="SNS48589.1"/>
    <property type="molecule type" value="Genomic_DNA"/>
</dbReference>
<dbReference type="Pfam" id="PF03480">
    <property type="entry name" value="DctP"/>
    <property type="match status" value="1"/>
</dbReference>
<evidence type="ECO:0000256" key="4">
    <source>
        <dbReference type="SAM" id="SignalP"/>
    </source>
</evidence>
<keyword evidence="6" id="KW-1185">Reference proteome</keyword>
<dbReference type="InterPro" id="IPR038404">
    <property type="entry name" value="TRAP_DctP_sf"/>
</dbReference>
<protein>
    <submittedName>
        <fullName evidence="5">Tripartite ATP-independent transporter solute receptor, DctP family</fullName>
    </submittedName>
</protein>
<keyword evidence="3 4" id="KW-0732">Signal</keyword>
<feature type="signal peptide" evidence="4">
    <location>
        <begin position="1"/>
        <end position="19"/>
    </location>
</feature>
<reference evidence="5 6" key="1">
    <citation type="submission" date="2017-06" db="EMBL/GenBank/DDBJ databases">
        <authorList>
            <person name="Kim H.J."/>
            <person name="Triplett B.A."/>
        </authorList>
    </citation>
    <scope>NUCLEOTIDE SEQUENCE [LARGE SCALE GENOMIC DNA]</scope>
    <source>
        <strain evidence="5 6">SCA</strain>
    </source>
</reference>
<dbReference type="AlphaFoldDB" id="A0A239EVE7"/>
<evidence type="ECO:0000313" key="5">
    <source>
        <dbReference type="EMBL" id="SNS48589.1"/>
    </source>
</evidence>
<dbReference type="PANTHER" id="PTHR33376">
    <property type="match status" value="1"/>
</dbReference>
<dbReference type="GO" id="GO:0055085">
    <property type="term" value="P:transmembrane transport"/>
    <property type="evidence" value="ECO:0007669"/>
    <property type="project" value="InterPro"/>
</dbReference>
<comment type="similarity">
    <text evidence="1">Belongs to the bacterial solute-binding protein 7 family.</text>
</comment>
<gene>
    <name evidence="5" type="ORF">SAMN05446037_101152</name>
</gene>